<comment type="similarity">
    <text evidence="1">Belongs to the IS150/IS1296 orfA family.</text>
</comment>
<dbReference type="InterPro" id="IPR052057">
    <property type="entry name" value="IS150/IS1296_orfA-like"/>
</dbReference>
<evidence type="ECO:0000313" key="4">
    <source>
        <dbReference type="Proteomes" id="UP001597195"/>
    </source>
</evidence>
<evidence type="ECO:0000256" key="1">
    <source>
        <dbReference type="ARBA" id="ARBA00038232"/>
    </source>
</evidence>
<dbReference type="EMBL" id="JBHTOM010000031">
    <property type="protein sequence ID" value="MFD1550458.1"/>
    <property type="molecule type" value="Genomic_DNA"/>
</dbReference>
<accession>A0ABW4H7D8</accession>
<dbReference type="InterPro" id="IPR010921">
    <property type="entry name" value="Trp_repressor/repl_initiator"/>
</dbReference>
<dbReference type="SUPFAM" id="SSF48295">
    <property type="entry name" value="TrpR-like"/>
    <property type="match status" value="3"/>
</dbReference>
<name>A0ABW4H7D8_9LACO</name>
<dbReference type="Gene3D" id="1.10.10.10">
    <property type="entry name" value="Winged helix-like DNA-binding domain superfamily/Winged helix DNA-binding domain"/>
    <property type="match status" value="3"/>
</dbReference>
<keyword evidence="4" id="KW-1185">Reference proteome</keyword>
<comment type="caution">
    <text evidence="3">The sequence shown here is derived from an EMBL/GenBank/DDBJ whole genome shotgun (WGS) entry which is preliminary data.</text>
</comment>
<protein>
    <submittedName>
        <fullName evidence="3">Transposase</fullName>
    </submittedName>
</protein>
<dbReference type="InterPro" id="IPR055247">
    <property type="entry name" value="InsJ-like_HTH"/>
</dbReference>
<dbReference type="PANTHER" id="PTHR33795:SF1">
    <property type="entry name" value="INSERTION ELEMENT IS150 PROTEIN INSJ"/>
    <property type="match status" value="1"/>
</dbReference>
<reference evidence="4" key="1">
    <citation type="journal article" date="2019" name="Int. J. Syst. Evol. Microbiol.">
        <title>The Global Catalogue of Microorganisms (GCM) 10K type strain sequencing project: providing services to taxonomists for standard genome sequencing and annotation.</title>
        <authorList>
            <consortium name="The Broad Institute Genomics Platform"/>
            <consortium name="The Broad Institute Genome Sequencing Center for Infectious Disease"/>
            <person name="Wu L."/>
            <person name="Ma J."/>
        </authorList>
    </citation>
    <scope>NUCLEOTIDE SEQUENCE [LARGE SCALE GENOMIC DNA]</scope>
    <source>
        <strain evidence="4">CCM 8906</strain>
    </source>
</reference>
<evidence type="ECO:0000313" key="3">
    <source>
        <dbReference type="EMBL" id="MFD1550458.1"/>
    </source>
</evidence>
<feature type="domain" description="Insertion element IS150 protein InsJ-like helix-turn-helix" evidence="2">
    <location>
        <begin position="68"/>
        <end position="115"/>
    </location>
</feature>
<dbReference type="PANTHER" id="PTHR33795">
    <property type="entry name" value="INSERTION ELEMENT IS150 PROTEIN INSJ"/>
    <property type="match status" value="1"/>
</dbReference>
<organism evidence="3 4">
    <name type="scientific">Levilactobacillus fuyuanensis</name>
    <dbReference type="NCBI Taxonomy" id="2486022"/>
    <lineage>
        <taxon>Bacteria</taxon>
        <taxon>Bacillati</taxon>
        <taxon>Bacillota</taxon>
        <taxon>Bacilli</taxon>
        <taxon>Lactobacillales</taxon>
        <taxon>Lactobacillaceae</taxon>
        <taxon>Levilactobacillus</taxon>
    </lineage>
</organism>
<dbReference type="RefSeq" id="WP_125702083.1">
    <property type="nucleotide sequence ID" value="NZ_JBHTOM010000031.1"/>
</dbReference>
<sequence length="227" mass="26803">MPRTRFTAAEKLNIIQGLSKTDLPKLAYLGLFNISGQTFTRWQKFYKQDGINGLEERNNWTRYSPELKLQAVTAYLNNEGSLIEIQDRFGLRSYTQLQDWIKKFQYNGTNKALAATPSRKQVRIMSRKTTFEERITIVEYVTVDKHSYSQAAEHFEVSYQQVRYWVLKSKDNGYAALKDNRGRTKPVEEMTELEQLRLENRQLKAKIKEQEVVDLFIKKFQELQNKE</sequence>
<dbReference type="Proteomes" id="UP001597195">
    <property type="component" value="Unassembled WGS sequence"/>
</dbReference>
<evidence type="ECO:0000259" key="2">
    <source>
        <dbReference type="Pfam" id="PF13518"/>
    </source>
</evidence>
<feature type="domain" description="Insertion element IS150 protein InsJ-like helix-turn-helix" evidence="2">
    <location>
        <begin position="133"/>
        <end position="183"/>
    </location>
</feature>
<dbReference type="Pfam" id="PF13518">
    <property type="entry name" value="HTH_28"/>
    <property type="match status" value="2"/>
</dbReference>
<dbReference type="InterPro" id="IPR036388">
    <property type="entry name" value="WH-like_DNA-bd_sf"/>
</dbReference>
<proteinExistence type="inferred from homology"/>
<gene>
    <name evidence="3" type="ORF">ACFQ5T_12305</name>
</gene>